<dbReference type="KEGG" id="vg:17959033"/>
<protein>
    <submittedName>
        <fullName evidence="2">Uncharacterized protein</fullName>
    </submittedName>
</protein>
<evidence type="ECO:0000313" key="3">
    <source>
        <dbReference type="Proteomes" id="UP000017657"/>
    </source>
</evidence>
<sequence length="61" mass="7155">MEIVFLITIVFAFIWSTYKLFDGFSHIRKYTVGRFMLHAVICATTGVALIIHIAFWFVERL</sequence>
<dbReference type="Proteomes" id="UP000017657">
    <property type="component" value="Segment"/>
</dbReference>
<organism evidence="2 3">
    <name type="scientific">Bacillus phage Spock</name>
    <dbReference type="NCBI Taxonomy" id="1406791"/>
    <lineage>
        <taxon>Viruses</taxon>
        <taxon>Duplodnaviria</taxon>
        <taxon>Heunggongvirae</taxon>
        <taxon>Uroviricota</taxon>
        <taxon>Caudoviricetes</taxon>
        <taxon>Herelleviridae</taxon>
        <taxon>Bastillevirinae</taxon>
        <taxon>Bequatrovirus</taxon>
        <taxon>Bequatrovirus spock</taxon>
    </lineage>
</organism>
<evidence type="ECO:0000256" key="1">
    <source>
        <dbReference type="SAM" id="Phobius"/>
    </source>
</evidence>
<feature type="transmembrane region" description="Helical" evidence="1">
    <location>
        <begin position="35"/>
        <end position="58"/>
    </location>
</feature>
<evidence type="ECO:0000313" key="2">
    <source>
        <dbReference type="EMBL" id="AGY48407.1"/>
    </source>
</evidence>
<proteinExistence type="predicted"/>
<dbReference type="GeneID" id="17959033"/>
<dbReference type="RefSeq" id="YP_008770231.1">
    <property type="nucleotide sequence ID" value="NC_022763.1"/>
</dbReference>
<name>U5Q0D7_9CAUD</name>
<gene>
    <name evidence="2" type="ORF">Spock_7</name>
</gene>
<dbReference type="EMBL" id="KF669662">
    <property type="protein sequence ID" value="AGY48407.1"/>
    <property type="molecule type" value="Genomic_DNA"/>
</dbReference>
<keyword evidence="1" id="KW-1133">Transmembrane helix</keyword>
<keyword evidence="1" id="KW-0812">Transmembrane</keyword>
<keyword evidence="1" id="KW-0472">Membrane</keyword>
<accession>U5Q0D7</accession>
<keyword evidence="3" id="KW-1185">Reference proteome</keyword>
<reference evidence="2 3" key="1">
    <citation type="journal article" date="2013" name="Genome Announc.">
        <title>Complete Genome of Bacillus thuringiensis Myophage Spock.</title>
        <authorList>
            <person name="Maroun J.W."/>
            <person name="Whitcher K.J."/>
            <person name="Chamakura K.R."/>
            <person name="Kuty Everett G.F."/>
        </authorList>
    </citation>
    <scope>NUCLEOTIDE SEQUENCE [LARGE SCALE GENOMIC DNA]</scope>
</reference>